<keyword evidence="5" id="KW-0804">Transcription</keyword>
<evidence type="ECO:0000313" key="6">
    <source>
        <dbReference type="EMBL" id="KLV26613.1"/>
    </source>
</evidence>
<dbReference type="EMBL" id="LDPH01000008">
    <property type="protein sequence ID" value="KLV26613.1"/>
    <property type="molecule type" value="Genomic_DNA"/>
</dbReference>
<evidence type="ECO:0000256" key="5">
    <source>
        <dbReference type="ARBA" id="ARBA00023163"/>
    </source>
</evidence>
<dbReference type="GO" id="GO:0003677">
    <property type="term" value="F:DNA binding"/>
    <property type="evidence" value="ECO:0007669"/>
    <property type="project" value="UniProtKB-KW"/>
</dbReference>
<evidence type="ECO:0000256" key="1">
    <source>
        <dbReference type="ARBA" id="ARBA00004496"/>
    </source>
</evidence>
<keyword evidence="4" id="KW-0238">DNA-binding</keyword>
<dbReference type="PANTHER" id="PTHR35807">
    <property type="entry name" value="TRANSCRIPTIONAL REGULATOR REDD-RELATED"/>
    <property type="match status" value="1"/>
</dbReference>
<name>A0A0J1IL64_NIACI</name>
<comment type="caution">
    <text evidence="6">The sequence shown here is derived from an EMBL/GenBank/DDBJ whole genome shotgun (WGS) entry which is preliminary data.</text>
</comment>
<dbReference type="PANTHER" id="PTHR35807:SF2">
    <property type="entry name" value="TRANSCRIPTIONAL ACTIVATOR DOMAIN"/>
    <property type="match status" value="1"/>
</dbReference>
<dbReference type="GO" id="GO:0005737">
    <property type="term" value="C:cytoplasm"/>
    <property type="evidence" value="ECO:0007669"/>
    <property type="project" value="UniProtKB-SubCell"/>
</dbReference>
<evidence type="ECO:0000256" key="4">
    <source>
        <dbReference type="ARBA" id="ARBA00023125"/>
    </source>
</evidence>
<dbReference type="InterPro" id="IPR005158">
    <property type="entry name" value="BTAD"/>
</dbReference>
<dbReference type="InterPro" id="IPR016032">
    <property type="entry name" value="Sig_transdc_resp-reg_C-effctor"/>
</dbReference>
<dbReference type="InterPro" id="IPR011990">
    <property type="entry name" value="TPR-like_helical_dom_sf"/>
</dbReference>
<dbReference type="SUPFAM" id="SSF46894">
    <property type="entry name" value="C-terminal effector domain of the bipartite response regulators"/>
    <property type="match status" value="1"/>
</dbReference>
<dbReference type="SUPFAM" id="SSF52172">
    <property type="entry name" value="CheY-like"/>
    <property type="match status" value="1"/>
</dbReference>
<evidence type="ECO:0000256" key="3">
    <source>
        <dbReference type="ARBA" id="ARBA00023015"/>
    </source>
</evidence>
<keyword evidence="3" id="KW-0805">Transcription regulation</keyword>
<dbReference type="RefSeq" id="WP_047942105.1">
    <property type="nucleotide sequence ID" value="NZ_JARTLH010000010.1"/>
</dbReference>
<comment type="subcellular location">
    <subcellularLocation>
        <location evidence="1">Cytoplasm</location>
    </subcellularLocation>
</comment>
<evidence type="ECO:0000256" key="2">
    <source>
        <dbReference type="ARBA" id="ARBA00023012"/>
    </source>
</evidence>
<proteinExistence type="predicted"/>
<dbReference type="InterPro" id="IPR001789">
    <property type="entry name" value="Sig_transdc_resp-reg_receiver"/>
</dbReference>
<dbReference type="AlphaFoldDB" id="A0A0J1IL64"/>
<dbReference type="Proteomes" id="UP000036045">
    <property type="component" value="Unassembled WGS sequence"/>
</dbReference>
<dbReference type="InterPro" id="IPR011006">
    <property type="entry name" value="CheY-like_superfamily"/>
</dbReference>
<evidence type="ECO:0000313" key="7">
    <source>
        <dbReference type="Proteomes" id="UP000036045"/>
    </source>
</evidence>
<dbReference type="Gene3D" id="1.10.10.10">
    <property type="entry name" value="Winged helix-like DNA-binding domain superfamily/Winged helix DNA-binding domain"/>
    <property type="match status" value="1"/>
</dbReference>
<gene>
    <name evidence="6" type="ORF">ABW02_11015</name>
</gene>
<dbReference type="InterPro" id="IPR036388">
    <property type="entry name" value="WH-like_DNA-bd_sf"/>
</dbReference>
<protein>
    <submittedName>
        <fullName evidence="6">Uncharacterized protein</fullName>
    </submittedName>
</protein>
<sequence>MRVIIIDDEKWAIEVLVRQLNRLTNVNIVKTFTNPLEAYRELPKLNVDVVFLDIEMGEVDGLEFAAKLLALPTHMDIIFVTAYNQYALDAFEVNAIDYLIKPVTIARLKKTFDKLRIYGRADSQVLTDKKQRSLYANVMGGFQLLDQDESVVKWRTKKVKELFIYLWQHKGILVHKTKIIDNLWTDIPIDKSLTLLHTSIYQLRKTLKILGLEDPIVFLNDHYKFDCIIKSDIDRLLEIFAKKVVSEEMIEEVLSLYKGDYLEEEDFEWAIGKQKQIKSQFVNFLEQYIEGKLERVEKSSSIIIKSLEKLVEMEPYSEKYLAYAIRYLGEQESKQELIRFFEYFQEKWSSDLDLPLPKELFDLYQQYIVKL</sequence>
<keyword evidence="2" id="KW-0902">Two-component regulatory system</keyword>
<dbReference type="GO" id="GO:0000160">
    <property type="term" value="P:phosphorelay signal transduction system"/>
    <property type="evidence" value="ECO:0007669"/>
    <property type="project" value="UniProtKB-KW"/>
</dbReference>
<dbReference type="PROSITE" id="PS50110">
    <property type="entry name" value="RESPONSE_REGULATORY"/>
    <property type="match status" value="1"/>
</dbReference>
<dbReference type="Gene3D" id="3.40.50.2300">
    <property type="match status" value="1"/>
</dbReference>
<keyword evidence="7" id="KW-1185">Reference proteome</keyword>
<dbReference type="InterPro" id="IPR051677">
    <property type="entry name" value="AfsR-DnrI-RedD_regulator"/>
</dbReference>
<dbReference type="OrthoDB" id="3190595at2"/>
<dbReference type="Pfam" id="PF03704">
    <property type="entry name" value="BTAD"/>
    <property type="match status" value="1"/>
</dbReference>
<organism evidence="6 7">
    <name type="scientific">Niallia circulans</name>
    <name type="common">Bacillus circulans</name>
    <dbReference type="NCBI Taxonomy" id="1397"/>
    <lineage>
        <taxon>Bacteria</taxon>
        <taxon>Bacillati</taxon>
        <taxon>Bacillota</taxon>
        <taxon>Bacilli</taxon>
        <taxon>Bacillales</taxon>
        <taxon>Bacillaceae</taxon>
        <taxon>Niallia</taxon>
    </lineage>
</organism>
<dbReference type="GO" id="GO:0006355">
    <property type="term" value="P:regulation of DNA-templated transcription"/>
    <property type="evidence" value="ECO:0007669"/>
    <property type="project" value="InterPro"/>
</dbReference>
<dbReference type="Gene3D" id="1.25.40.10">
    <property type="entry name" value="Tetratricopeptide repeat domain"/>
    <property type="match status" value="1"/>
</dbReference>
<dbReference type="PATRIC" id="fig|1397.4.peg.5519"/>
<accession>A0A0J1IL64</accession>
<dbReference type="Pfam" id="PF00072">
    <property type="entry name" value="Response_reg"/>
    <property type="match status" value="1"/>
</dbReference>
<reference evidence="6 7" key="1">
    <citation type="submission" date="2015-05" db="EMBL/GenBank/DDBJ databases">
        <title>Whole genome sequence and identification of bacterial endophytes from Costus igneus.</title>
        <authorList>
            <person name="Lee Y.P."/>
            <person name="Gan H.M."/>
            <person name="Eng W."/>
            <person name="Wheatley M.S."/>
            <person name="Caraballo A."/>
            <person name="Polter S."/>
            <person name="Savka M.A."/>
            <person name="Hudson A.O."/>
        </authorList>
    </citation>
    <scope>NUCLEOTIDE SEQUENCE [LARGE SCALE GENOMIC DNA]</scope>
    <source>
        <strain evidence="6 7">RIT379</strain>
    </source>
</reference>
<dbReference type="SMART" id="SM00448">
    <property type="entry name" value="REC"/>
    <property type="match status" value="1"/>
</dbReference>